<dbReference type="AlphaFoldDB" id="A0A2K9NDQ8"/>
<name>A0A2K9NDQ8_9PROT</name>
<protein>
    <recommendedName>
        <fullName evidence="1">Phosphoribosyltransferase domain-containing protein</fullName>
    </recommendedName>
</protein>
<keyword evidence="3" id="KW-1185">Reference proteome</keyword>
<evidence type="ECO:0000313" key="2">
    <source>
        <dbReference type="EMBL" id="AUN31281.1"/>
    </source>
</evidence>
<dbReference type="KEGG" id="ncb:C0V82_14320"/>
<dbReference type="SUPFAM" id="SSF53271">
    <property type="entry name" value="PRTase-like"/>
    <property type="match status" value="1"/>
</dbReference>
<dbReference type="Pfam" id="PF00156">
    <property type="entry name" value="Pribosyltran"/>
    <property type="match status" value="1"/>
</dbReference>
<dbReference type="InterPro" id="IPR029057">
    <property type="entry name" value="PRTase-like"/>
</dbReference>
<feature type="domain" description="Phosphoribosyltransferase" evidence="1">
    <location>
        <begin position="30"/>
        <end position="187"/>
    </location>
</feature>
<organism evidence="2 3">
    <name type="scientific">Niveispirillum cyanobacteriorum</name>
    <dbReference type="NCBI Taxonomy" id="1612173"/>
    <lineage>
        <taxon>Bacteria</taxon>
        <taxon>Pseudomonadati</taxon>
        <taxon>Pseudomonadota</taxon>
        <taxon>Alphaproteobacteria</taxon>
        <taxon>Rhodospirillales</taxon>
        <taxon>Azospirillaceae</taxon>
        <taxon>Niveispirillum</taxon>
    </lineage>
</organism>
<dbReference type="EMBL" id="CP025611">
    <property type="protein sequence ID" value="AUN31281.1"/>
    <property type="molecule type" value="Genomic_DNA"/>
</dbReference>
<dbReference type="Gene3D" id="3.40.50.2020">
    <property type="match status" value="1"/>
</dbReference>
<evidence type="ECO:0000313" key="3">
    <source>
        <dbReference type="Proteomes" id="UP000234752"/>
    </source>
</evidence>
<sequence>MHLTSWRQKMTTSLHSLRQPDVVSFDPAGFEDACADLMRQVQADFRPDALIAVPTGGLHVAEAMARSAGGRLPVLSMTCRRASTAAKSRLAGLKALAARLPRPVADRLRVWEHALLTQRARPTPVAPYIFDPQELSRLRAWLSGVGGRVSLLIVDDAVDSGVTLHHVLEAVRGLAPSAADIRSAVITVTTPEPLARPHYALHQGQLCRFPWSLDA</sequence>
<dbReference type="Proteomes" id="UP000234752">
    <property type="component" value="Chromosome eg_1"/>
</dbReference>
<evidence type="ECO:0000259" key="1">
    <source>
        <dbReference type="Pfam" id="PF00156"/>
    </source>
</evidence>
<reference evidence="2 3" key="1">
    <citation type="submission" date="2017-12" db="EMBL/GenBank/DDBJ databases">
        <title>Genomes of bacteria within cyanobacterial aggregates.</title>
        <authorList>
            <person name="Cai H."/>
        </authorList>
    </citation>
    <scope>NUCLEOTIDE SEQUENCE [LARGE SCALE GENOMIC DNA]</scope>
    <source>
        <strain evidence="2 3">TH16</strain>
    </source>
</reference>
<proteinExistence type="predicted"/>
<dbReference type="InterPro" id="IPR000836">
    <property type="entry name" value="PRTase_dom"/>
</dbReference>
<gene>
    <name evidence="2" type="ORF">C0V82_14320</name>
</gene>
<accession>A0A2K9NDQ8</accession>